<dbReference type="PANTHER" id="PTHR14647">
    <property type="entry name" value="GALACTOSE-3-O-SULFOTRANSFERASE"/>
    <property type="match status" value="1"/>
</dbReference>
<keyword evidence="6 10" id="KW-1133">Transmembrane helix</keyword>
<proteinExistence type="inferred from homology"/>
<evidence type="ECO:0000256" key="7">
    <source>
        <dbReference type="ARBA" id="ARBA00023034"/>
    </source>
</evidence>
<dbReference type="GO" id="GO:0009247">
    <property type="term" value="P:glycolipid biosynthetic process"/>
    <property type="evidence" value="ECO:0007669"/>
    <property type="project" value="InterPro"/>
</dbReference>
<dbReference type="GO" id="GO:0000139">
    <property type="term" value="C:Golgi membrane"/>
    <property type="evidence" value="ECO:0007669"/>
    <property type="project" value="UniProtKB-SubCell"/>
</dbReference>
<comment type="subcellular location">
    <subcellularLocation>
        <location evidence="1">Golgi apparatus membrane</location>
        <topology evidence="1">Single-pass type II membrane protein</topology>
    </subcellularLocation>
</comment>
<keyword evidence="4 10" id="KW-0812">Transmembrane</keyword>
<sequence>MTRTLMVIVVITSLLVIYVMEFKVYHGSNEGRKSNSGPTSFISEQIPTKANGIQQNTSKDNLVANTNISKDQVPGIKCSKRFNIAFLKTHKSGSTTVSNILYRFAIRNRLNLALPNKRGKPNHWVLGDLTNFTDASILRLPTGEHYNILAVESIYRRDVFRRIVPSNPYFLTIVREPVDRFISYVFFNKKNNVEGMPYVIKNSFLKDKVFKMAAKGMSLDFGMKYNGSKLLLDPRRFVQNITTDFDLILVAEYFDESLLLLKRQLCWELKDIIYISKNVNAQKRNYALDAHDVERVRNLTQVDNMLYSKSKTKLLKQIWKLGIEFLDEVFHFKGVLKLVKNYCVHGMKHFSNTTIPESEWNQRFSVTEGDCRYLLMDEPTLVGNLQERTWLRYTKFRDGF</sequence>
<dbReference type="CTD" id="20243448"/>
<dbReference type="SUPFAM" id="SSF52540">
    <property type="entry name" value="P-loop containing nucleoside triphosphate hydrolases"/>
    <property type="match status" value="1"/>
</dbReference>
<dbReference type="InterPro" id="IPR009729">
    <property type="entry name" value="Gal-3-0_sulfotransfrase"/>
</dbReference>
<keyword evidence="8 10" id="KW-0472">Membrane</keyword>
<dbReference type="OrthoDB" id="514299at2759"/>
<evidence type="ECO:0000256" key="6">
    <source>
        <dbReference type="ARBA" id="ARBA00022989"/>
    </source>
</evidence>
<dbReference type="OMA" id="HESLGFN"/>
<dbReference type="AlphaFoldDB" id="V4BID5"/>
<dbReference type="Pfam" id="PF06990">
    <property type="entry name" value="Gal-3-0_sulfotr"/>
    <property type="match status" value="1"/>
</dbReference>
<keyword evidence="7" id="KW-0333">Golgi apparatus</keyword>
<protein>
    <recommendedName>
        <fullName evidence="13">Sulfotransferase domain-containing protein</fullName>
    </recommendedName>
</protein>
<dbReference type="Gene3D" id="3.40.50.300">
    <property type="entry name" value="P-loop containing nucleotide triphosphate hydrolases"/>
    <property type="match status" value="1"/>
</dbReference>
<evidence type="ECO:0000256" key="5">
    <source>
        <dbReference type="ARBA" id="ARBA00022968"/>
    </source>
</evidence>
<dbReference type="EMBL" id="KB202716">
    <property type="protein sequence ID" value="ESO88379.1"/>
    <property type="molecule type" value="Genomic_DNA"/>
</dbReference>
<evidence type="ECO:0000256" key="1">
    <source>
        <dbReference type="ARBA" id="ARBA00004323"/>
    </source>
</evidence>
<comment type="similarity">
    <text evidence="2">Belongs to the galactose-3-O-sulfotransferase family.</text>
</comment>
<evidence type="ECO:0000256" key="3">
    <source>
        <dbReference type="ARBA" id="ARBA00022679"/>
    </source>
</evidence>
<dbReference type="GO" id="GO:0001733">
    <property type="term" value="F:galactosylceramide sulfotransferase activity"/>
    <property type="evidence" value="ECO:0007669"/>
    <property type="project" value="InterPro"/>
</dbReference>
<dbReference type="HOGENOM" id="CLU_040616_0_0_1"/>
<dbReference type="STRING" id="225164.V4BID5"/>
<accession>V4BID5</accession>
<evidence type="ECO:0008006" key="13">
    <source>
        <dbReference type="Google" id="ProtNLM"/>
    </source>
</evidence>
<evidence type="ECO:0000313" key="12">
    <source>
        <dbReference type="Proteomes" id="UP000030746"/>
    </source>
</evidence>
<evidence type="ECO:0000256" key="10">
    <source>
        <dbReference type="SAM" id="Phobius"/>
    </source>
</evidence>
<name>V4BID5_LOTGI</name>
<keyword evidence="12" id="KW-1185">Reference proteome</keyword>
<dbReference type="GeneID" id="20243448"/>
<gene>
    <name evidence="11" type="ORF">LOTGIDRAFT_175890</name>
</gene>
<evidence type="ECO:0000256" key="8">
    <source>
        <dbReference type="ARBA" id="ARBA00023136"/>
    </source>
</evidence>
<dbReference type="PANTHER" id="PTHR14647:SF87">
    <property type="entry name" value="PUTATIVE-RELATED"/>
    <property type="match status" value="1"/>
</dbReference>
<dbReference type="InterPro" id="IPR027417">
    <property type="entry name" value="P-loop_NTPase"/>
</dbReference>
<evidence type="ECO:0000256" key="2">
    <source>
        <dbReference type="ARBA" id="ARBA00008124"/>
    </source>
</evidence>
<keyword evidence="3" id="KW-0808">Transferase</keyword>
<dbReference type="KEGG" id="lgi:LOTGIDRAFT_175890"/>
<evidence type="ECO:0000256" key="4">
    <source>
        <dbReference type="ARBA" id="ARBA00022692"/>
    </source>
</evidence>
<reference evidence="11 12" key="1">
    <citation type="journal article" date="2013" name="Nature">
        <title>Insights into bilaterian evolution from three spiralian genomes.</title>
        <authorList>
            <person name="Simakov O."/>
            <person name="Marletaz F."/>
            <person name="Cho S.J."/>
            <person name="Edsinger-Gonzales E."/>
            <person name="Havlak P."/>
            <person name="Hellsten U."/>
            <person name="Kuo D.H."/>
            <person name="Larsson T."/>
            <person name="Lv J."/>
            <person name="Arendt D."/>
            <person name="Savage R."/>
            <person name="Osoegawa K."/>
            <person name="de Jong P."/>
            <person name="Grimwood J."/>
            <person name="Chapman J.A."/>
            <person name="Shapiro H."/>
            <person name="Aerts A."/>
            <person name="Otillar R.P."/>
            <person name="Terry A.Y."/>
            <person name="Boore J.L."/>
            <person name="Grigoriev I.V."/>
            <person name="Lindberg D.R."/>
            <person name="Seaver E.C."/>
            <person name="Weisblat D.A."/>
            <person name="Putnam N.H."/>
            <person name="Rokhsar D.S."/>
        </authorList>
    </citation>
    <scope>NUCLEOTIDE SEQUENCE [LARGE SCALE GENOMIC DNA]</scope>
</reference>
<feature type="transmembrane region" description="Helical" evidence="10">
    <location>
        <begin position="6"/>
        <end position="25"/>
    </location>
</feature>
<dbReference type="Proteomes" id="UP000030746">
    <property type="component" value="Unassembled WGS sequence"/>
</dbReference>
<evidence type="ECO:0000313" key="11">
    <source>
        <dbReference type="EMBL" id="ESO88379.1"/>
    </source>
</evidence>
<organism evidence="11 12">
    <name type="scientific">Lottia gigantea</name>
    <name type="common">Giant owl limpet</name>
    <dbReference type="NCBI Taxonomy" id="225164"/>
    <lineage>
        <taxon>Eukaryota</taxon>
        <taxon>Metazoa</taxon>
        <taxon>Spiralia</taxon>
        <taxon>Lophotrochozoa</taxon>
        <taxon>Mollusca</taxon>
        <taxon>Gastropoda</taxon>
        <taxon>Patellogastropoda</taxon>
        <taxon>Lottioidea</taxon>
        <taxon>Lottiidae</taxon>
        <taxon>Lottia</taxon>
    </lineage>
</organism>
<dbReference type="RefSeq" id="XP_009060934.1">
    <property type="nucleotide sequence ID" value="XM_009062686.1"/>
</dbReference>
<keyword evidence="9" id="KW-0325">Glycoprotein</keyword>
<evidence type="ECO:0000256" key="9">
    <source>
        <dbReference type="ARBA" id="ARBA00023180"/>
    </source>
</evidence>
<keyword evidence="5" id="KW-0735">Signal-anchor</keyword>